<reference evidence="1 2" key="1">
    <citation type="submission" date="2018-09" db="EMBL/GenBank/DDBJ databases">
        <title>Characterization of the phylogenetic diversity of five novel species belonging to the genus Bifidobacterium.</title>
        <authorList>
            <person name="Lugli G.A."/>
            <person name="Duranti S."/>
            <person name="Milani C."/>
        </authorList>
    </citation>
    <scope>NUCLEOTIDE SEQUENCE [LARGE SCALE GENOMIC DNA]</scope>
    <source>
        <strain evidence="1 2">2020B</strain>
    </source>
</reference>
<keyword evidence="2" id="KW-1185">Reference proteome</keyword>
<dbReference type="AlphaFoldDB" id="A0A430F4E5"/>
<dbReference type="EMBL" id="QXGI01000012">
    <property type="protein sequence ID" value="RSX44659.1"/>
    <property type="molecule type" value="Genomic_DNA"/>
</dbReference>
<protein>
    <submittedName>
        <fullName evidence="1">Uncharacterized protein</fullName>
    </submittedName>
</protein>
<dbReference type="Proteomes" id="UP000288052">
    <property type="component" value="Unassembled WGS sequence"/>
</dbReference>
<gene>
    <name evidence="1" type="ORF">D2E22_1945</name>
</gene>
<dbReference type="OrthoDB" id="3238443at2"/>
<accession>A0A430F4E5</accession>
<organism evidence="1 2">
    <name type="scientific">Bifidobacterium castoris</name>
    <dbReference type="NCBI Taxonomy" id="2306972"/>
    <lineage>
        <taxon>Bacteria</taxon>
        <taxon>Bacillati</taxon>
        <taxon>Actinomycetota</taxon>
        <taxon>Actinomycetes</taxon>
        <taxon>Bifidobacteriales</taxon>
        <taxon>Bifidobacteriaceae</taxon>
        <taxon>Bifidobacterium</taxon>
    </lineage>
</organism>
<evidence type="ECO:0000313" key="1">
    <source>
        <dbReference type="EMBL" id="RSX44659.1"/>
    </source>
</evidence>
<name>A0A430F4E5_9BIFI</name>
<proteinExistence type="predicted"/>
<comment type="caution">
    <text evidence="1">The sequence shown here is derived from an EMBL/GenBank/DDBJ whole genome shotgun (WGS) entry which is preliminary data.</text>
</comment>
<dbReference type="RefSeq" id="WP_126032905.1">
    <property type="nucleotide sequence ID" value="NZ_QXGI01000012.1"/>
</dbReference>
<sequence length="125" mass="14179">MSGKKKPMPQDALVPDELTPDMTLMLMKPAADLSKACAAYLMKVRTLMETRDKDSWREKWPDSEMSECVEVVYDTADMAQRMLKTAQAISTMLVTPLNSHEIVLLDELRRSLEPDDVDMDTGELQ</sequence>
<evidence type="ECO:0000313" key="2">
    <source>
        <dbReference type="Proteomes" id="UP000288052"/>
    </source>
</evidence>